<gene>
    <name evidence="6" type="ORF">HDA41_000666</name>
</gene>
<dbReference type="Gene3D" id="1.10.10.10">
    <property type="entry name" value="Winged helix-like DNA-binding domain superfamily/Winged helix DNA-binding domain"/>
    <property type="match status" value="1"/>
</dbReference>
<keyword evidence="7" id="KW-1185">Reference proteome</keyword>
<feature type="compositionally biased region" description="Acidic residues" evidence="4">
    <location>
        <begin position="151"/>
        <end position="162"/>
    </location>
</feature>
<feature type="compositionally biased region" description="Low complexity" evidence="4">
    <location>
        <begin position="182"/>
        <end position="194"/>
    </location>
</feature>
<dbReference type="InterPro" id="IPR036390">
    <property type="entry name" value="WH_DNA-bd_sf"/>
</dbReference>
<dbReference type="PROSITE" id="PS01117">
    <property type="entry name" value="HTH_MARR_1"/>
    <property type="match status" value="1"/>
</dbReference>
<feature type="region of interest" description="Disordered" evidence="4">
    <location>
        <begin position="151"/>
        <end position="194"/>
    </location>
</feature>
<dbReference type="PROSITE" id="PS50995">
    <property type="entry name" value="HTH_MARR_2"/>
    <property type="match status" value="1"/>
</dbReference>
<dbReference type="EMBL" id="JACHNE010000001">
    <property type="protein sequence ID" value="MBB5792702.1"/>
    <property type="molecule type" value="Genomic_DNA"/>
</dbReference>
<evidence type="ECO:0000256" key="2">
    <source>
        <dbReference type="ARBA" id="ARBA00023125"/>
    </source>
</evidence>
<dbReference type="InterPro" id="IPR023187">
    <property type="entry name" value="Tscrpt_reg_MarR-type_CS"/>
</dbReference>
<dbReference type="SMART" id="SM00347">
    <property type="entry name" value="HTH_MARR"/>
    <property type="match status" value="1"/>
</dbReference>
<reference evidence="6 7" key="1">
    <citation type="submission" date="2020-08" db="EMBL/GenBank/DDBJ databases">
        <title>Sequencing the genomes of 1000 actinobacteria strains.</title>
        <authorList>
            <person name="Klenk H.-P."/>
        </authorList>
    </citation>
    <scope>NUCLEOTIDE SEQUENCE [LARGE SCALE GENOMIC DNA]</scope>
    <source>
        <strain evidence="6 7">DSM 40084</strain>
    </source>
</reference>
<name>A0A7W9LQW5_9ACTN</name>
<dbReference type="Pfam" id="PF12802">
    <property type="entry name" value="MarR_2"/>
    <property type="match status" value="1"/>
</dbReference>
<evidence type="ECO:0000259" key="5">
    <source>
        <dbReference type="PROSITE" id="PS50995"/>
    </source>
</evidence>
<feature type="domain" description="HTH marR-type" evidence="5">
    <location>
        <begin position="17"/>
        <end position="153"/>
    </location>
</feature>
<dbReference type="GO" id="GO:0003677">
    <property type="term" value="F:DNA binding"/>
    <property type="evidence" value="ECO:0007669"/>
    <property type="project" value="UniProtKB-KW"/>
</dbReference>
<keyword evidence="2 6" id="KW-0238">DNA-binding</keyword>
<dbReference type="GO" id="GO:0003700">
    <property type="term" value="F:DNA-binding transcription factor activity"/>
    <property type="evidence" value="ECO:0007669"/>
    <property type="project" value="InterPro"/>
</dbReference>
<evidence type="ECO:0000313" key="6">
    <source>
        <dbReference type="EMBL" id="MBB5792702.1"/>
    </source>
</evidence>
<dbReference type="InterPro" id="IPR000835">
    <property type="entry name" value="HTH_MarR-typ"/>
</dbReference>
<keyword evidence="3" id="KW-0804">Transcription</keyword>
<proteinExistence type="predicted"/>
<dbReference type="AlphaFoldDB" id="A0A7W9LQW5"/>
<dbReference type="RefSeq" id="WP_230299886.1">
    <property type="nucleotide sequence ID" value="NZ_JACHNE010000001.1"/>
</dbReference>
<comment type="caution">
    <text evidence="6">The sequence shown here is derived from an EMBL/GenBank/DDBJ whole genome shotgun (WGS) entry which is preliminary data.</text>
</comment>
<dbReference type="PANTHER" id="PTHR39515:SF2">
    <property type="entry name" value="HTH-TYPE TRANSCRIPTIONAL REGULATOR RV0880"/>
    <property type="match status" value="1"/>
</dbReference>
<evidence type="ECO:0000256" key="1">
    <source>
        <dbReference type="ARBA" id="ARBA00023015"/>
    </source>
</evidence>
<dbReference type="Proteomes" id="UP000590647">
    <property type="component" value="Unassembled WGS sequence"/>
</dbReference>
<dbReference type="InterPro" id="IPR052526">
    <property type="entry name" value="HTH-type_Bedaq_tolerance"/>
</dbReference>
<dbReference type="SUPFAM" id="SSF46785">
    <property type="entry name" value="Winged helix' DNA-binding domain"/>
    <property type="match status" value="1"/>
</dbReference>
<dbReference type="PANTHER" id="PTHR39515">
    <property type="entry name" value="CONSERVED PROTEIN"/>
    <property type="match status" value="1"/>
</dbReference>
<accession>A0A7W9LQW5</accession>
<evidence type="ECO:0000256" key="3">
    <source>
        <dbReference type="ARBA" id="ARBA00023163"/>
    </source>
</evidence>
<evidence type="ECO:0000256" key="4">
    <source>
        <dbReference type="SAM" id="MobiDB-lite"/>
    </source>
</evidence>
<organism evidence="6 7">
    <name type="scientific">Streptomyces caelestis</name>
    <dbReference type="NCBI Taxonomy" id="36816"/>
    <lineage>
        <taxon>Bacteria</taxon>
        <taxon>Bacillati</taxon>
        <taxon>Actinomycetota</taxon>
        <taxon>Actinomycetes</taxon>
        <taxon>Kitasatosporales</taxon>
        <taxon>Streptomycetaceae</taxon>
        <taxon>Streptomyces</taxon>
    </lineage>
</organism>
<keyword evidence="1" id="KW-0805">Transcription regulation</keyword>
<evidence type="ECO:0000313" key="7">
    <source>
        <dbReference type="Proteomes" id="UP000590647"/>
    </source>
</evidence>
<sequence length="194" mass="20927">MTGPEREYAEVLGLVRQLPLLGAVSRVARRAVRRQASAERLPDAQVEVLRTVEAHPGIGPRAVAERLQLVPNTVSTIVGELVRAGLLRRDRDRSDRRAARLYLTEEAVDRLAAWVAAGDEVLSAALLSLDEADRRALDRAMPALRRLLDALEEADPEAEGEDADRGDTAHRASPRGTTNGPSVSGSRSTSASTP</sequence>
<dbReference type="InterPro" id="IPR036388">
    <property type="entry name" value="WH-like_DNA-bd_sf"/>
</dbReference>
<protein>
    <submittedName>
        <fullName evidence="6">DNA-binding MarR family transcriptional regulator</fullName>
    </submittedName>
</protein>